<sequence>MTGKALLVSTVMGDAEDAQFNVFERIFGEDNKYIYLIKRKECQKLQRIVYFEASTILTLVEVWEFVRVNVVAWRDSPETKEFAEYFVNQWLQGKFVRWQCFHTAGGFASTNNPVEQFNKKLKRDYTLRQRLKMGTLLQ</sequence>
<comment type="caution">
    <text evidence="1">The sequence shown here is derived from an EMBL/GenBank/DDBJ whole genome shotgun (WGS) entry which is preliminary data.</text>
</comment>
<dbReference type="Proteomes" id="UP000198211">
    <property type="component" value="Unassembled WGS sequence"/>
</dbReference>
<protein>
    <recommendedName>
        <fullName evidence="3">Transposase</fullName>
    </recommendedName>
</protein>
<proteinExistence type="predicted"/>
<keyword evidence="2" id="KW-1185">Reference proteome</keyword>
<organism evidence="1 2">
    <name type="scientific">Phytophthora megakarya</name>
    <dbReference type="NCBI Taxonomy" id="4795"/>
    <lineage>
        <taxon>Eukaryota</taxon>
        <taxon>Sar</taxon>
        <taxon>Stramenopiles</taxon>
        <taxon>Oomycota</taxon>
        <taxon>Peronosporomycetes</taxon>
        <taxon>Peronosporales</taxon>
        <taxon>Peronosporaceae</taxon>
        <taxon>Phytophthora</taxon>
    </lineage>
</organism>
<accession>A0A225VNX7</accession>
<dbReference type="AlphaFoldDB" id="A0A225VNX7"/>
<gene>
    <name evidence="1" type="ORF">PHMEG_00020432</name>
</gene>
<dbReference type="EMBL" id="NBNE01003629">
    <property type="protein sequence ID" value="OWZ07206.1"/>
    <property type="molecule type" value="Genomic_DNA"/>
</dbReference>
<evidence type="ECO:0000313" key="1">
    <source>
        <dbReference type="EMBL" id="OWZ07206.1"/>
    </source>
</evidence>
<evidence type="ECO:0008006" key="3">
    <source>
        <dbReference type="Google" id="ProtNLM"/>
    </source>
</evidence>
<evidence type="ECO:0000313" key="2">
    <source>
        <dbReference type="Proteomes" id="UP000198211"/>
    </source>
</evidence>
<reference evidence="2" key="1">
    <citation type="submission" date="2017-03" db="EMBL/GenBank/DDBJ databases">
        <title>Phytopthora megakarya and P. palmivora, two closely related causual agents of cacao black pod achieved similar genome size and gene model numbers by different mechanisms.</title>
        <authorList>
            <person name="Ali S."/>
            <person name="Shao J."/>
            <person name="Larry D.J."/>
            <person name="Kronmiller B."/>
            <person name="Shen D."/>
            <person name="Strem M.D."/>
            <person name="Melnick R.L."/>
            <person name="Guiltinan M.J."/>
            <person name="Tyler B.M."/>
            <person name="Meinhardt L.W."/>
            <person name="Bailey B.A."/>
        </authorList>
    </citation>
    <scope>NUCLEOTIDE SEQUENCE [LARGE SCALE GENOMIC DNA]</scope>
    <source>
        <strain evidence="2">zdho120</strain>
    </source>
</reference>
<name>A0A225VNX7_9STRA</name>
<dbReference type="OrthoDB" id="128946at2759"/>